<dbReference type="Pfam" id="PF02541">
    <property type="entry name" value="Ppx-GppA"/>
    <property type="match status" value="1"/>
</dbReference>
<accession>A0ABQ6VFM9</accession>
<dbReference type="PANTHER" id="PTHR30005:SF13">
    <property type="entry name" value="EXOPOLYPHOSPHATASE 2"/>
    <property type="match status" value="1"/>
</dbReference>
<name>A0ABQ6VFM9_9CORY</name>
<gene>
    <name evidence="2" type="ORF">F8377_02855</name>
</gene>
<feature type="domain" description="Ppx/GppA phosphatase N-terminal" evidence="1">
    <location>
        <begin position="38"/>
        <end position="326"/>
    </location>
</feature>
<dbReference type="InterPro" id="IPR050273">
    <property type="entry name" value="GppA/Ppx_hydrolase"/>
</dbReference>
<dbReference type="RefSeq" id="WP_151843900.1">
    <property type="nucleotide sequence ID" value="NZ_WBZJ01000001.1"/>
</dbReference>
<dbReference type="EMBL" id="WBZJ01000001">
    <property type="protein sequence ID" value="KAB3523108.1"/>
    <property type="molecule type" value="Genomic_DNA"/>
</dbReference>
<protein>
    <submittedName>
        <fullName evidence="2">Ppx/GppA family phosphatase</fullName>
    </submittedName>
</protein>
<dbReference type="Proteomes" id="UP000436181">
    <property type="component" value="Unassembled WGS sequence"/>
</dbReference>
<dbReference type="PANTHER" id="PTHR30005">
    <property type="entry name" value="EXOPOLYPHOSPHATASE"/>
    <property type="match status" value="1"/>
</dbReference>
<reference evidence="2 3" key="1">
    <citation type="submission" date="2019-10" db="EMBL/GenBank/DDBJ databases">
        <title>Corynebacterium sp novel species isolated from the respiratory tract of Marmot.</title>
        <authorList>
            <person name="Zhang G."/>
        </authorList>
    </citation>
    <scope>NUCLEOTIDE SEQUENCE [LARGE SCALE GENOMIC DNA]</scope>
    <source>
        <strain evidence="2 3">336</strain>
    </source>
</reference>
<dbReference type="Gene3D" id="3.30.420.150">
    <property type="entry name" value="Exopolyphosphatase. Domain 2"/>
    <property type="match status" value="1"/>
</dbReference>
<proteinExistence type="predicted"/>
<dbReference type="Gene3D" id="3.30.420.40">
    <property type="match status" value="1"/>
</dbReference>
<evidence type="ECO:0000259" key="1">
    <source>
        <dbReference type="Pfam" id="PF02541"/>
    </source>
</evidence>
<comment type="caution">
    <text evidence="2">The sequence shown here is derived from an EMBL/GenBank/DDBJ whole genome shotgun (WGS) entry which is preliminary data.</text>
</comment>
<dbReference type="InterPro" id="IPR003695">
    <property type="entry name" value="Ppx_GppA_N"/>
</dbReference>
<organism evidence="2 3">
    <name type="scientific">Corynebacterium zhongnanshanii</name>
    <dbReference type="NCBI Taxonomy" id="2768834"/>
    <lineage>
        <taxon>Bacteria</taxon>
        <taxon>Bacillati</taxon>
        <taxon>Actinomycetota</taxon>
        <taxon>Actinomycetes</taxon>
        <taxon>Mycobacteriales</taxon>
        <taxon>Corynebacteriaceae</taxon>
        <taxon>Corynebacterium</taxon>
    </lineage>
</organism>
<evidence type="ECO:0000313" key="3">
    <source>
        <dbReference type="Proteomes" id="UP000436181"/>
    </source>
</evidence>
<dbReference type="InterPro" id="IPR043129">
    <property type="entry name" value="ATPase_NBD"/>
</dbReference>
<dbReference type="CDD" id="cd24119">
    <property type="entry name" value="ASKHA_NBD_MtPPX2-like"/>
    <property type="match status" value="1"/>
</dbReference>
<keyword evidence="3" id="KW-1185">Reference proteome</keyword>
<dbReference type="SUPFAM" id="SSF53067">
    <property type="entry name" value="Actin-like ATPase domain"/>
    <property type="match status" value="2"/>
</dbReference>
<sequence>MAPQNTGTAPHTGTAPRYAAIDCGTNSIRLLISEVREDGTLRELNRDNIIVRLGQGVDATGRFADEALGRVEDALEIYADRMVEYGVRDVMMGATSATRDASNREEFFEITRRLLGRVREGAVAEVISGEQEARLSFRGAVMDLPQTSADSLDTTCVIDLGGGSTEFVVGGTQAYSADMGCVRLTERHLQTVPPKESEISDAQATVAQLLADVEQHVDLSSVTRVVGVAGTMTTLCALAQELESYEPEKIHMHTLPLARLREVAMNLVPLTPQQRMEFGPMHPGRADVIGGGALVVEAFTRRFEELGLTDITISEKDILDGILAEVIDRAR</sequence>
<evidence type="ECO:0000313" key="2">
    <source>
        <dbReference type="EMBL" id="KAB3523108.1"/>
    </source>
</evidence>